<protein>
    <recommendedName>
        <fullName evidence="3">Protein kinase domain-containing protein</fullName>
    </recommendedName>
</protein>
<keyword evidence="5" id="KW-1185">Reference proteome</keyword>
<organism evidence="4 5">
    <name type="scientific">Aphanomyces invadans</name>
    <dbReference type="NCBI Taxonomy" id="157072"/>
    <lineage>
        <taxon>Eukaryota</taxon>
        <taxon>Sar</taxon>
        <taxon>Stramenopiles</taxon>
        <taxon>Oomycota</taxon>
        <taxon>Saprolegniomycetes</taxon>
        <taxon>Saprolegniales</taxon>
        <taxon>Verrucalvaceae</taxon>
        <taxon>Aphanomyces</taxon>
    </lineage>
</organism>
<dbReference type="Proteomes" id="UP000285060">
    <property type="component" value="Unassembled WGS sequence"/>
</dbReference>
<comment type="caution">
    <text evidence="4">The sequence shown here is derived from an EMBL/GenBank/DDBJ whole genome shotgun (WGS) entry which is preliminary data.</text>
</comment>
<dbReference type="GO" id="GO:0005524">
    <property type="term" value="F:ATP binding"/>
    <property type="evidence" value="ECO:0007669"/>
    <property type="project" value="InterPro"/>
</dbReference>
<feature type="domain" description="Protein kinase" evidence="3">
    <location>
        <begin position="375"/>
        <end position="659"/>
    </location>
</feature>
<evidence type="ECO:0000313" key="4">
    <source>
        <dbReference type="EMBL" id="RHY28465.1"/>
    </source>
</evidence>
<feature type="chain" id="PRO_5019085639" description="Protein kinase domain-containing protein" evidence="2">
    <location>
        <begin position="22"/>
        <end position="670"/>
    </location>
</feature>
<dbReference type="Gene3D" id="1.10.510.10">
    <property type="entry name" value="Transferase(Phosphotransferase) domain 1"/>
    <property type="match status" value="1"/>
</dbReference>
<dbReference type="InterPro" id="IPR000719">
    <property type="entry name" value="Prot_kinase_dom"/>
</dbReference>
<proteinExistence type="predicted"/>
<dbReference type="PANTHER" id="PTHR44329:SF214">
    <property type="entry name" value="PROTEIN KINASE DOMAIN-CONTAINING PROTEIN"/>
    <property type="match status" value="1"/>
</dbReference>
<keyword evidence="1" id="KW-0472">Membrane</keyword>
<dbReference type="VEuPathDB" id="FungiDB:H310_03248"/>
<evidence type="ECO:0000313" key="5">
    <source>
        <dbReference type="Proteomes" id="UP000285060"/>
    </source>
</evidence>
<dbReference type="PANTHER" id="PTHR44329">
    <property type="entry name" value="SERINE/THREONINE-PROTEIN KINASE TNNI3K-RELATED"/>
    <property type="match status" value="1"/>
</dbReference>
<dbReference type="Pfam" id="PF00069">
    <property type="entry name" value="Pkinase"/>
    <property type="match status" value="1"/>
</dbReference>
<dbReference type="GO" id="GO:0004674">
    <property type="term" value="F:protein serine/threonine kinase activity"/>
    <property type="evidence" value="ECO:0007669"/>
    <property type="project" value="TreeGrafter"/>
</dbReference>
<sequence>MRWSVVVVAWVAVFDLPTTSATVWQGNIVGNGTCHINRLCNVSAPTLTTKCAGVEFDQANWVKPDDVTCVWFPNGTVWRGMNRTRYSPFVGSDTRNVKNEIRGGIHVSIVESWPNSAHLLILNNLGIDTIPDDSSVDANGVELLALQIQLDGNNLTKFDSKLSAWTKELYVSPTTARRMRSQASVGSSRTTAFNWCLGGNPIQTVYANASQFDLLSRLSNTAPTSLVSTVPLHSDDLCHNIFSTVPSNASCHGHVRTELLFGTFPICILPDSRAAPETTLPPPSVVAIVAHTTSTLTAWSIALVALGTVGAIAVVICVVVCCRRRRQRLYVPPSPKIPWYDEQHDVRLSPVTCRLHLDVRFEDQFLPFRIPATAIERRRVVARGGFGIVYEALWSQSTDPLVQVPVALKRLLPTHVDDAAIVDDFMHEIRVYSTLDHPNIVHFYGIAWTNISNLAIVMEYMPRGDVWSLLLNAPPTPWHMPLGPSPHTSKYSIAIDVLHALVYLHSRQVIHRDIKARNVLLSETMESKLTDFGTSRGRLDLTMTAEIGTAAWIAPEVLKGVRYTEQADIYSFGVLLSELDTVMMPYADLCNQDKNASVSMTRTRIAVLVINGDIAPSFQVASPIRLVASQCLRYNPDERPTAQQVLDMLCNMQTNSTRLWQPSNAPERTK</sequence>
<keyword evidence="1" id="KW-1133">Transmembrane helix</keyword>
<keyword evidence="2" id="KW-0732">Signal</keyword>
<accession>A0A418ASV8</accession>
<feature type="transmembrane region" description="Helical" evidence="1">
    <location>
        <begin position="298"/>
        <end position="322"/>
    </location>
</feature>
<dbReference type="InterPro" id="IPR008271">
    <property type="entry name" value="Ser/Thr_kinase_AS"/>
</dbReference>
<dbReference type="SMART" id="SM00220">
    <property type="entry name" value="S_TKc"/>
    <property type="match status" value="1"/>
</dbReference>
<evidence type="ECO:0000259" key="3">
    <source>
        <dbReference type="PROSITE" id="PS50011"/>
    </source>
</evidence>
<dbReference type="AlphaFoldDB" id="A0A418ASV8"/>
<evidence type="ECO:0000256" key="1">
    <source>
        <dbReference type="SAM" id="Phobius"/>
    </source>
</evidence>
<reference evidence="4 5" key="1">
    <citation type="submission" date="2018-08" db="EMBL/GenBank/DDBJ databases">
        <title>Aphanomyces genome sequencing and annotation.</title>
        <authorList>
            <person name="Minardi D."/>
            <person name="Oidtmann B."/>
            <person name="Van Der Giezen M."/>
            <person name="Studholme D.J."/>
        </authorList>
    </citation>
    <scope>NUCLEOTIDE SEQUENCE [LARGE SCALE GENOMIC DNA]</scope>
    <source>
        <strain evidence="4 5">NJM0002</strain>
    </source>
</reference>
<dbReference type="InterPro" id="IPR051681">
    <property type="entry name" value="Ser/Thr_Kinases-Pseudokinases"/>
</dbReference>
<dbReference type="InterPro" id="IPR011009">
    <property type="entry name" value="Kinase-like_dom_sf"/>
</dbReference>
<dbReference type="EMBL" id="QUSY01000579">
    <property type="protein sequence ID" value="RHY28465.1"/>
    <property type="molecule type" value="Genomic_DNA"/>
</dbReference>
<name>A0A418ASV8_9STRA</name>
<keyword evidence="1" id="KW-0812">Transmembrane</keyword>
<evidence type="ECO:0000256" key="2">
    <source>
        <dbReference type="SAM" id="SignalP"/>
    </source>
</evidence>
<dbReference type="SUPFAM" id="SSF56112">
    <property type="entry name" value="Protein kinase-like (PK-like)"/>
    <property type="match status" value="1"/>
</dbReference>
<dbReference type="PROSITE" id="PS00108">
    <property type="entry name" value="PROTEIN_KINASE_ST"/>
    <property type="match status" value="1"/>
</dbReference>
<feature type="signal peptide" evidence="2">
    <location>
        <begin position="1"/>
        <end position="21"/>
    </location>
</feature>
<dbReference type="PROSITE" id="PS50011">
    <property type="entry name" value="PROTEIN_KINASE_DOM"/>
    <property type="match status" value="1"/>
</dbReference>
<gene>
    <name evidence="4" type="ORF">DYB32_005956</name>
</gene>